<keyword evidence="8" id="KW-1185">Reference proteome</keyword>
<proteinExistence type="inferred from homology"/>
<feature type="transmembrane region" description="Helical" evidence="6">
    <location>
        <begin position="99"/>
        <end position="118"/>
    </location>
</feature>
<dbReference type="CDD" id="cd15904">
    <property type="entry name" value="TSPO_MBR"/>
    <property type="match status" value="1"/>
</dbReference>
<comment type="subcellular location">
    <subcellularLocation>
        <location evidence="1">Membrane</location>
        <topology evidence="1">Multi-pass membrane protein</topology>
    </subcellularLocation>
</comment>
<feature type="transmembrane region" description="Helical" evidence="6">
    <location>
        <begin position="149"/>
        <end position="169"/>
    </location>
</feature>
<feature type="transmembrane region" description="Helical" evidence="6">
    <location>
        <begin position="20"/>
        <end position="37"/>
    </location>
</feature>
<evidence type="ECO:0000256" key="2">
    <source>
        <dbReference type="ARBA" id="ARBA00007524"/>
    </source>
</evidence>
<dbReference type="AlphaFoldDB" id="A0A8K0T7Q8"/>
<organism evidence="7 8">
    <name type="scientific">Stachybotrys elegans</name>
    <dbReference type="NCBI Taxonomy" id="80388"/>
    <lineage>
        <taxon>Eukaryota</taxon>
        <taxon>Fungi</taxon>
        <taxon>Dikarya</taxon>
        <taxon>Ascomycota</taxon>
        <taxon>Pezizomycotina</taxon>
        <taxon>Sordariomycetes</taxon>
        <taxon>Hypocreomycetidae</taxon>
        <taxon>Hypocreales</taxon>
        <taxon>Stachybotryaceae</taxon>
        <taxon>Stachybotrys</taxon>
    </lineage>
</organism>
<gene>
    <name evidence="7" type="ORF">B0I35DRAFT_418044</name>
</gene>
<keyword evidence="3 6" id="KW-0812">Transmembrane</keyword>
<dbReference type="Gene3D" id="1.20.1260.100">
    <property type="entry name" value="TspO/MBR protein"/>
    <property type="match status" value="1"/>
</dbReference>
<comment type="similarity">
    <text evidence="2">Belongs to the TspO/BZRP family.</text>
</comment>
<keyword evidence="4 6" id="KW-1133">Transmembrane helix</keyword>
<dbReference type="PANTHER" id="PTHR10057">
    <property type="entry name" value="PERIPHERAL-TYPE BENZODIAZEPINE RECEPTOR"/>
    <property type="match status" value="1"/>
</dbReference>
<accession>A0A8K0T7Q8</accession>
<protein>
    <submittedName>
        <fullName evidence="7">TspO/MBR-related protein</fullName>
    </submittedName>
</protein>
<comment type="caution">
    <text evidence="7">The sequence shown here is derived from an EMBL/GenBank/DDBJ whole genome shotgun (WGS) entry which is preliminary data.</text>
</comment>
<dbReference type="PANTHER" id="PTHR10057:SF0">
    <property type="entry name" value="TRANSLOCATOR PROTEIN"/>
    <property type="match status" value="1"/>
</dbReference>
<evidence type="ECO:0000256" key="4">
    <source>
        <dbReference type="ARBA" id="ARBA00022989"/>
    </source>
</evidence>
<sequence length="188" mass="20565">MTTYIPSITLPAAVFQNPAASILLPVTLGLGVGFMTGRTQNKNRYLALKQPSLAPPPWVFAPVWTALYGLMGYAAYRATTIGLSPLSSPSLVQLTKESMTLYTTQLVLNLVWTPIFFTARRPIEATIDIAALLGVNGYLTYLWSSIDPIAAYCQLPYLGWLSFATYLCAGTGYLNGWDLEVSEVDKLD</sequence>
<dbReference type="EMBL" id="JAGPNK010000001">
    <property type="protein sequence ID" value="KAH7328689.1"/>
    <property type="molecule type" value="Genomic_DNA"/>
</dbReference>
<dbReference type="InterPro" id="IPR004307">
    <property type="entry name" value="TspO_MBR"/>
</dbReference>
<dbReference type="InterPro" id="IPR038330">
    <property type="entry name" value="TspO/MBR-related_sf"/>
</dbReference>
<reference evidence="7" key="1">
    <citation type="journal article" date="2021" name="Nat. Commun.">
        <title>Genetic determinants of endophytism in the Arabidopsis root mycobiome.</title>
        <authorList>
            <person name="Mesny F."/>
            <person name="Miyauchi S."/>
            <person name="Thiergart T."/>
            <person name="Pickel B."/>
            <person name="Atanasova L."/>
            <person name="Karlsson M."/>
            <person name="Huettel B."/>
            <person name="Barry K.W."/>
            <person name="Haridas S."/>
            <person name="Chen C."/>
            <person name="Bauer D."/>
            <person name="Andreopoulos W."/>
            <person name="Pangilinan J."/>
            <person name="LaButti K."/>
            <person name="Riley R."/>
            <person name="Lipzen A."/>
            <person name="Clum A."/>
            <person name="Drula E."/>
            <person name="Henrissat B."/>
            <person name="Kohler A."/>
            <person name="Grigoriev I.V."/>
            <person name="Martin F.M."/>
            <person name="Hacquard S."/>
        </authorList>
    </citation>
    <scope>NUCLEOTIDE SEQUENCE</scope>
    <source>
        <strain evidence="7">MPI-CAGE-CH-0235</strain>
    </source>
</reference>
<dbReference type="FunFam" id="1.20.1260.100:FF:000001">
    <property type="entry name" value="translocator protein 2"/>
    <property type="match status" value="1"/>
</dbReference>
<dbReference type="GO" id="GO:0005741">
    <property type="term" value="C:mitochondrial outer membrane"/>
    <property type="evidence" value="ECO:0007669"/>
    <property type="project" value="TreeGrafter"/>
</dbReference>
<evidence type="ECO:0000256" key="5">
    <source>
        <dbReference type="ARBA" id="ARBA00023136"/>
    </source>
</evidence>
<evidence type="ECO:0000256" key="1">
    <source>
        <dbReference type="ARBA" id="ARBA00004141"/>
    </source>
</evidence>
<evidence type="ECO:0000256" key="3">
    <source>
        <dbReference type="ARBA" id="ARBA00022692"/>
    </source>
</evidence>
<feature type="transmembrane region" description="Helical" evidence="6">
    <location>
        <begin position="58"/>
        <end position="79"/>
    </location>
</feature>
<evidence type="ECO:0000313" key="8">
    <source>
        <dbReference type="Proteomes" id="UP000813444"/>
    </source>
</evidence>
<keyword evidence="5 6" id="KW-0472">Membrane</keyword>
<evidence type="ECO:0000313" key="7">
    <source>
        <dbReference type="EMBL" id="KAH7328689.1"/>
    </source>
</evidence>
<evidence type="ECO:0000256" key="6">
    <source>
        <dbReference type="SAM" id="Phobius"/>
    </source>
</evidence>
<name>A0A8K0T7Q8_9HYPO</name>
<feature type="transmembrane region" description="Helical" evidence="6">
    <location>
        <begin position="125"/>
        <end position="143"/>
    </location>
</feature>
<dbReference type="GO" id="GO:0033013">
    <property type="term" value="P:tetrapyrrole metabolic process"/>
    <property type="evidence" value="ECO:0007669"/>
    <property type="project" value="UniProtKB-ARBA"/>
</dbReference>
<dbReference type="OrthoDB" id="8841220at2759"/>
<dbReference type="Pfam" id="PF03073">
    <property type="entry name" value="TspO_MBR"/>
    <property type="match status" value="1"/>
</dbReference>
<dbReference type="Proteomes" id="UP000813444">
    <property type="component" value="Unassembled WGS sequence"/>
</dbReference>